<evidence type="ECO:0000256" key="11">
    <source>
        <dbReference type="SAM" id="MobiDB-lite"/>
    </source>
</evidence>
<dbReference type="PROSITE" id="PS50030">
    <property type="entry name" value="UBA"/>
    <property type="match status" value="1"/>
</dbReference>
<dbReference type="PROSITE" id="PS50002">
    <property type="entry name" value="SH3"/>
    <property type="match status" value="1"/>
</dbReference>
<dbReference type="STRING" id="126957.T1ITI2"/>
<evidence type="ECO:0000256" key="9">
    <source>
        <dbReference type="ARBA" id="ARBA00074288"/>
    </source>
</evidence>
<dbReference type="SUPFAM" id="SSF53254">
    <property type="entry name" value="Phosphoglycerate mutase-like"/>
    <property type="match status" value="1"/>
</dbReference>
<evidence type="ECO:0000259" key="13">
    <source>
        <dbReference type="PROSITE" id="PS50030"/>
    </source>
</evidence>
<dbReference type="InterPro" id="IPR004875">
    <property type="entry name" value="DDE_SF_endonuclease_dom"/>
</dbReference>
<evidence type="ECO:0000313" key="16">
    <source>
        <dbReference type="Proteomes" id="UP000014500"/>
    </source>
</evidence>
<dbReference type="InterPro" id="IPR015940">
    <property type="entry name" value="UBA"/>
</dbReference>
<evidence type="ECO:0000259" key="14">
    <source>
        <dbReference type="PROSITE" id="PS51253"/>
    </source>
</evidence>
<organism evidence="15 16">
    <name type="scientific">Strigamia maritima</name>
    <name type="common">European centipede</name>
    <name type="synonym">Geophilus maritimus</name>
    <dbReference type="NCBI Taxonomy" id="126957"/>
    <lineage>
        <taxon>Eukaryota</taxon>
        <taxon>Metazoa</taxon>
        <taxon>Ecdysozoa</taxon>
        <taxon>Arthropoda</taxon>
        <taxon>Myriapoda</taxon>
        <taxon>Chilopoda</taxon>
        <taxon>Pleurostigmophora</taxon>
        <taxon>Geophilomorpha</taxon>
        <taxon>Linotaeniidae</taxon>
        <taxon>Strigamia</taxon>
    </lineage>
</organism>
<proteinExistence type="predicted"/>
<dbReference type="EnsemblMetazoa" id="SMAR004431-RA">
    <property type="protein sequence ID" value="SMAR004431-PA"/>
    <property type="gene ID" value="SMAR004431"/>
</dbReference>
<evidence type="ECO:0000256" key="6">
    <source>
        <dbReference type="ARBA" id="ARBA00050567"/>
    </source>
</evidence>
<dbReference type="OMA" id="NMPKEIP"/>
<dbReference type="SUPFAM" id="SSF50044">
    <property type="entry name" value="SH3-domain"/>
    <property type="match status" value="1"/>
</dbReference>
<keyword evidence="5" id="KW-0238">DNA-binding</keyword>
<dbReference type="eggNOG" id="KOG3105">
    <property type="taxonomic scope" value="Eukaryota"/>
</dbReference>
<comment type="catalytic activity">
    <reaction evidence="7">
        <text>2-deoxyecdysone 22-phosphate + H2O = 2-deoxyecdysone + phosphate</text>
        <dbReference type="Rhea" id="RHEA:63584"/>
        <dbReference type="ChEBI" id="CHEBI:15377"/>
        <dbReference type="ChEBI" id="CHEBI:19566"/>
        <dbReference type="ChEBI" id="CHEBI:43474"/>
        <dbReference type="ChEBI" id="CHEBI:147386"/>
    </reaction>
</comment>
<dbReference type="Pfam" id="PF03221">
    <property type="entry name" value="HTH_Tnp_Tc5"/>
    <property type="match status" value="1"/>
</dbReference>
<comment type="catalytic activity">
    <reaction evidence="8">
        <text>ecdysone 22-phosphate + H2O = ecdysone + phosphate</text>
        <dbReference type="Rhea" id="RHEA:63576"/>
        <dbReference type="ChEBI" id="CHEBI:15377"/>
        <dbReference type="ChEBI" id="CHEBI:16688"/>
        <dbReference type="ChEBI" id="CHEBI:43474"/>
        <dbReference type="ChEBI" id="CHEBI:147380"/>
    </reaction>
</comment>
<dbReference type="CDD" id="cd11791">
    <property type="entry name" value="SH3_UBASH3"/>
    <property type="match status" value="1"/>
</dbReference>
<feature type="region of interest" description="Disordered" evidence="11">
    <location>
        <begin position="1"/>
        <end position="23"/>
    </location>
</feature>
<comment type="catalytic activity">
    <reaction evidence="6">
        <text>20-hydroxyecdysone 22-phosphate + H2O = 20-hydroxyecdysone + phosphate</text>
        <dbReference type="Rhea" id="RHEA:63580"/>
        <dbReference type="ChEBI" id="CHEBI:15377"/>
        <dbReference type="ChEBI" id="CHEBI:16587"/>
        <dbReference type="ChEBI" id="CHEBI:43474"/>
        <dbReference type="ChEBI" id="CHEBI:147382"/>
    </reaction>
</comment>
<dbReference type="Pfam" id="PF14604">
    <property type="entry name" value="SH3_9"/>
    <property type="match status" value="1"/>
</dbReference>
<dbReference type="InterPro" id="IPR036028">
    <property type="entry name" value="SH3-like_dom_sf"/>
</dbReference>
<evidence type="ECO:0000313" key="15">
    <source>
        <dbReference type="EnsemblMetazoa" id="SMAR004431-PA"/>
    </source>
</evidence>
<evidence type="ECO:0000256" key="10">
    <source>
        <dbReference type="PROSITE-ProRule" id="PRU00192"/>
    </source>
</evidence>
<dbReference type="InterPro" id="IPR006600">
    <property type="entry name" value="HTH_CenpB_DNA-bd_dom"/>
</dbReference>
<dbReference type="PANTHER" id="PTHR16469">
    <property type="entry name" value="UBIQUITIN-ASSOCIATED AND SH3 DOMAIN-CONTAINING BA-RELATED"/>
    <property type="match status" value="1"/>
</dbReference>
<feature type="region of interest" description="Disordered" evidence="11">
    <location>
        <begin position="372"/>
        <end position="392"/>
    </location>
</feature>
<evidence type="ECO:0000256" key="4">
    <source>
        <dbReference type="ARBA" id="ARBA00022490"/>
    </source>
</evidence>
<dbReference type="HOGENOM" id="CLU_016516_1_0_1"/>
<evidence type="ECO:0000256" key="3">
    <source>
        <dbReference type="ARBA" id="ARBA00022443"/>
    </source>
</evidence>
<dbReference type="InterPro" id="IPR001452">
    <property type="entry name" value="SH3_domain"/>
</dbReference>
<accession>T1ITI2</accession>
<dbReference type="Pfam" id="PF22562">
    <property type="entry name" value="UBA_7"/>
    <property type="match status" value="1"/>
</dbReference>
<protein>
    <recommendedName>
        <fullName evidence="9">Ecdysteroid-phosphate phosphatase</fullName>
    </recommendedName>
</protein>
<dbReference type="SUPFAM" id="SSF46934">
    <property type="entry name" value="UBA-like"/>
    <property type="match status" value="1"/>
</dbReference>
<dbReference type="InterPro" id="IPR051710">
    <property type="entry name" value="Phosphatase_SH3-domain"/>
</dbReference>
<comment type="subcellular location">
    <subcellularLocation>
        <location evidence="2">Cytoplasm</location>
    </subcellularLocation>
    <subcellularLocation>
        <location evidence="1">Nucleus</location>
    </subcellularLocation>
</comment>
<dbReference type="eggNOG" id="KOG3734">
    <property type="taxonomic scope" value="Eukaryota"/>
</dbReference>
<dbReference type="CDD" id="cd14301">
    <property type="entry name" value="UBA_UBS3B"/>
    <property type="match status" value="1"/>
</dbReference>
<dbReference type="PANTHER" id="PTHR16469:SF27">
    <property type="entry name" value="UBIQUITIN-ASSOCIATED AND SH3 DOMAIN-CONTAINING BA-RELATED"/>
    <property type="match status" value="1"/>
</dbReference>
<dbReference type="FunFam" id="1.10.8.10:FF:000053">
    <property type="entry name" value="Ubiquitin-associated and SH3 domain-containing, A"/>
    <property type="match status" value="1"/>
</dbReference>
<dbReference type="Gene3D" id="1.10.8.10">
    <property type="entry name" value="DNA helicase RuvA subunit, C-terminal domain"/>
    <property type="match status" value="1"/>
</dbReference>
<name>T1ITI2_STRMM</name>
<evidence type="ECO:0000259" key="12">
    <source>
        <dbReference type="PROSITE" id="PS50002"/>
    </source>
</evidence>
<dbReference type="SMART" id="SM00326">
    <property type="entry name" value="SH3"/>
    <property type="match status" value="1"/>
</dbReference>
<dbReference type="GO" id="GO:0102531">
    <property type="term" value="F:ecdysteroid-phosphate phosphatase activity"/>
    <property type="evidence" value="ECO:0007669"/>
    <property type="project" value="UniProtKB-ARBA"/>
</dbReference>
<reference evidence="16" key="1">
    <citation type="submission" date="2011-05" db="EMBL/GenBank/DDBJ databases">
        <authorList>
            <person name="Richards S.R."/>
            <person name="Qu J."/>
            <person name="Jiang H."/>
            <person name="Jhangiani S.N."/>
            <person name="Agravi P."/>
            <person name="Goodspeed R."/>
            <person name="Gross S."/>
            <person name="Mandapat C."/>
            <person name="Jackson L."/>
            <person name="Mathew T."/>
            <person name="Pu L."/>
            <person name="Thornton R."/>
            <person name="Saada N."/>
            <person name="Wilczek-Boney K.B."/>
            <person name="Lee S."/>
            <person name="Kovar C."/>
            <person name="Wu Y."/>
            <person name="Scherer S.E."/>
            <person name="Worley K.C."/>
            <person name="Muzny D.M."/>
            <person name="Gibbs R."/>
        </authorList>
    </citation>
    <scope>NUCLEOTIDE SEQUENCE</scope>
    <source>
        <strain evidence="16">Brora</strain>
    </source>
</reference>
<dbReference type="Gene3D" id="1.10.10.60">
    <property type="entry name" value="Homeodomain-like"/>
    <property type="match status" value="1"/>
</dbReference>
<keyword evidence="4" id="KW-0963">Cytoplasm</keyword>
<feature type="domain" description="HTH CENPB-type" evidence="14">
    <location>
        <begin position="506"/>
        <end position="577"/>
    </location>
</feature>
<dbReference type="InterPro" id="IPR029033">
    <property type="entry name" value="His_PPase_superfam"/>
</dbReference>
<dbReference type="Pfam" id="PF03184">
    <property type="entry name" value="DDE_1"/>
    <property type="match status" value="1"/>
</dbReference>
<dbReference type="SMART" id="SM00674">
    <property type="entry name" value="CENPB"/>
    <property type="match status" value="1"/>
</dbReference>
<dbReference type="Proteomes" id="UP000014500">
    <property type="component" value="Unassembled WGS sequence"/>
</dbReference>
<dbReference type="GO" id="GO:0005634">
    <property type="term" value="C:nucleus"/>
    <property type="evidence" value="ECO:0007669"/>
    <property type="project" value="UniProtKB-SubCell"/>
</dbReference>
<dbReference type="GO" id="GO:0003677">
    <property type="term" value="F:DNA binding"/>
    <property type="evidence" value="ECO:0007669"/>
    <property type="project" value="UniProtKB-KW"/>
</dbReference>
<dbReference type="SUPFAM" id="SSF46689">
    <property type="entry name" value="Homeodomain-like"/>
    <property type="match status" value="1"/>
</dbReference>
<evidence type="ECO:0000256" key="8">
    <source>
        <dbReference type="ARBA" id="ARBA00052011"/>
    </source>
</evidence>
<dbReference type="Gene3D" id="2.30.30.40">
    <property type="entry name" value="SH3 Domains"/>
    <property type="match status" value="1"/>
</dbReference>
<feature type="compositionally biased region" description="Low complexity" evidence="11">
    <location>
        <begin position="1"/>
        <end position="22"/>
    </location>
</feature>
<evidence type="ECO:0000256" key="2">
    <source>
        <dbReference type="ARBA" id="ARBA00004496"/>
    </source>
</evidence>
<dbReference type="PROSITE" id="PS51253">
    <property type="entry name" value="HTH_CENPB"/>
    <property type="match status" value="1"/>
</dbReference>
<feature type="domain" description="SH3" evidence="12">
    <location>
        <begin position="269"/>
        <end position="334"/>
    </location>
</feature>
<dbReference type="AlphaFoldDB" id="T1ITI2"/>
<reference evidence="15" key="2">
    <citation type="submission" date="2015-02" db="UniProtKB">
        <authorList>
            <consortium name="EnsemblMetazoa"/>
        </authorList>
    </citation>
    <scope>IDENTIFICATION</scope>
</reference>
<sequence>MAALPPRKTTTPTKSSKPQSSPLNILLQMGFPKHRAEKALAATGERGVQLASDWLLAHVNDATLDQNTPREYILYACPTGPILDALQTMWNKSLMQSGRNGAHNYLPHVTLCSFFKAPDGSVNYLTKALSEVVDKFREELSQPIKLSHYTSANFIGLFVAEDNSEILKKLAVHYVKEVANYISAEFDCVEAFSTCFPWGSAASYVGSYRSLSRKQVSSIEPYMKSLHITLAYQFPGDQYPILDELSRKIDCSTEALWELRLYSRDNRITGKEVHKVLYSHIPAESDELELLIGDYVYVDGDQLNNTTDGWVEGTSWLTGLTGYLPKTYIEKTAESDAWTLHKSVPLSKKIDIPIPRSENLMSSKSLANATVNDLSDETVPPQTARARKASMPNESAYENVEAMYAKVNKPKKEEPTSAPNRKLIISRHAERVDFTFGSWIPFCFDAGGVYSQKDLNMPKSVPLRRGGPQDFFKDCPLTQVGLFQGKLVGIYEMLLCLLSEHDQELSRLIKRDNDGSVLNELVYKFITLLSNVKAPISGPIIKAKASIIAEELGFEDFKASNGWFDKFKVRFHLSFNAFSGEADFFPPNTTAKLQPLDAGIIRSFKSKFCELLLIEMVAAVESSTNPTEINAINWASEAWNGVTVSTIQNCFNHVGFELNNLIPEDGDNPLLLSYVNFDDKLSADEYVTVDLDSNTETVSDDADDAFELVLQETREFKQKLFPLKEIEKSDDDDDVEIFPQLTLLEAKRAVEILKCFALCREVAPFIASVHRTNSFISRMLVDEKIESQTIISADGTKGFCPVYGEALKENSITVQHVYCSPSLRCVQTCANILLGMNQEKTPMCIEPGLFEWLAWYQDSMPEWMSAQEFKDYGFNIELNYRPYITAEELYDRRESSEQYYMRSYYVAQSIIKSTADDATLDTCTRQLCRREPRGAIELAKLVHKVPYCSVAIAEETAPNFWSLTPTPFPPVTHSSNSRFDWKS</sequence>
<dbReference type="EMBL" id="JH431485">
    <property type="status" value="NOT_ANNOTATED_CDS"/>
    <property type="molecule type" value="Genomic_DNA"/>
</dbReference>
<dbReference type="InterPro" id="IPR009057">
    <property type="entry name" value="Homeodomain-like_sf"/>
</dbReference>
<dbReference type="GO" id="GO:0005737">
    <property type="term" value="C:cytoplasm"/>
    <property type="evidence" value="ECO:0007669"/>
    <property type="project" value="UniProtKB-SubCell"/>
</dbReference>
<evidence type="ECO:0000256" key="5">
    <source>
        <dbReference type="ARBA" id="ARBA00023125"/>
    </source>
</evidence>
<dbReference type="Gene3D" id="3.40.50.1240">
    <property type="entry name" value="Phosphoglycerate mutase-like"/>
    <property type="match status" value="2"/>
</dbReference>
<keyword evidence="3 10" id="KW-0728">SH3 domain</keyword>
<dbReference type="InterPro" id="IPR009060">
    <property type="entry name" value="UBA-like_sf"/>
</dbReference>
<feature type="domain" description="UBA" evidence="13">
    <location>
        <begin position="17"/>
        <end position="58"/>
    </location>
</feature>
<evidence type="ECO:0000256" key="1">
    <source>
        <dbReference type="ARBA" id="ARBA00004123"/>
    </source>
</evidence>
<evidence type="ECO:0000256" key="7">
    <source>
        <dbReference type="ARBA" id="ARBA00051991"/>
    </source>
</evidence>
<keyword evidence="16" id="KW-1185">Reference proteome</keyword>